<gene>
    <name evidence="2" type="ORF">HGRIS_002867</name>
</gene>
<evidence type="ECO:0000313" key="3">
    <source>
        <dbReference type="Proteomes" id="UP001556367"/>
    </source>
</evidence>
<keyword evidence="1" id="KW-0472">Membrane</keyword>
<evidence type="ECO:0000256" key="1">
    <source>
        <dbReference type="SAM" id="Phobius"/>
    </source>
</evidence>
<feature type="transmembrane region" description="Helical" evidence="1">
    <location>
        <begin position="20"/>
        <end position="42"/>
    </location>
</feature>
<keyword evidence="1" id="KW-0812">Transmembrane</keyword>
<evidence type="ECO:0000313" key="2">
    <source>
        <dbReference type="EMBL" id="KAL0956748.1"/>
    </source>
</evidence>
<accession>A0ABR3JLR7</accession>
<dbReference type="EMBL" id="JASNQZ010000006">
    <property type="protein sequence ID" value="KAL0956748.1"/>
    <property type="molecule type" value="Genomic_DNA"/>
</dbReference>
<comment type="caution">
    <text evidence="2">The sequence shown here is derived from an EMBL/GenBank/DDBJ whole genome shotgun (WGS) entry which is preliminary data.</text>
</comment>
<organism evidence="2 3">
    <name type="scientific">Hohenbuehelia grisea</name>
    <dbReference type="NCBI Taxonomy" id="104357"/>
    <lineage>
        <taxon>Eukaryota</taxon>
        <taxon>Fungi</taxon>
        <taxon>Dikarya</taxon>
        <taxon>Basidiomycota</taxon>
        <taxon>Agaricomycotina</taxon>
        <taxon>Agaricomycetes</taxon>
        <taxon>Agaricomycetidae</taxon>
        <taxon>Agaricales</taxon>
        <taxon>Pleurotineae</taxon>
        <taxon>Pleurotaceae</taxon>
        <taxon>Hohenbuehelia</taxon>
    </lineage>
</organism>
<keyword evidence="1" id="KW-1133">Transmembrane helix</keyword>
<proteinExistence type="predicted"/>
<dbReference type="Proteomes" id="UP001556367">
    <property type="component" value="Unassembled WGS sequence"/>
</dbReference>
<keyword evidence="3" id="KW-1185">Reference proteome</keyword>
<reference evidence="3" key="1">
    <citation type="submission" date="2024-06" db="EMBL/GenBank/DDBJ databases">
        <title>Multi-omics analyses provide insights into the biosynthesis of the anticancer antibiotic pleurotin in Hohenbuehelia grisea.</title>
        <authorList>
            <person name="Weaver J.A."/>
            <person name="Alberti F."/>
        </authorList>
    </citation>
    <scope>NUCLEOTIDE SEQUENCE [LARGE SCALE GENOMIC DNA]</scope>
    <source>
        <strain evidence="3">T-177</strain>
    </source>
</reference>
<protein>
    <submittedName>
        <fullName evidence="2">Uncharacterized protein</fullName>
    </submittedName>
</protein>
<name>A0ABR3JLR7_9AGAR</name>
<sequence length="150" mass="16471">MMLAPRDAATGTVKLVMKNIFIGVASVVAFGLVFCIILLLYIRRRKSRTRTRGGRAGRFRGARNPNSARNDRMFVGLDASQRYFCSMNASCHSTDKSGSLPSFLRYGPNHPFNCPELTDRQAVNATDTTTESALRLPAAASFPPGRTRKG</sequence>